<sequence length="301" mass="33398">MESSAAESSASHFGVKLRKVASSGSNEKINSTAGITRKSTPSPAGSYSSLNSDSVAGKSSQRRSASALSNQVALRQEIAEKQAIERRKKCSSISSRSWDNKSKPVIPPKPVLKNSSSLGSISKPSGNGGVIRKPIVTRRRSPDNGGSPSRSSKAFKEVSKFGNKSESEKSWLDPLYKKYEEVTPLVQSLYHHITKVLEVQVAYAQRMYLEYQADYNKEARKWRNVRLSRRAWHSHNFLAVGLPEPTWCDVCAGVMWGRCVVCLQCVNNRLIYTVVYFLLQILVLPSVEEKLLSNFTPSTLL</sequence>
<name>A0A7J7J2R0_BUGNE</name>
<dbReference type="AlphaFoldDB" id="A0A7J7J2R0"/>
<protein>
    <submittedName>
        <fullName evidence="2">Uncharacterized protein</fullName>
    </submittedName>
</protein>
<evidence type="ECO:0000256" key="1">
    <source>
        <dbReference type="SAM" id="MobiDB-lite"/>
    </source>
</evidence>
<dbReference type="InterPro" id="IPR046349">
    <property type="entry name" value="C1-like_sf"/>
</dbReference>
<gene>
    <name evidence="2" type="ORF">EB796_021706</name>
</gene>
<proteinExistence type="predicted"/>
<dbReference type="SUPFAM" id="SSF57889">
    <property type="entry name" value="Cysteine-rich domain"/>
    <property type="match status" value="1"/>
</dbReference>
<dbReference type="Gene3D" id="3.30.60.20">
    <property type="match status" value="1"/>
</dbReference>
<accession>A0A7J7J2R0</accession>
<dbReference type="EMBL" id="VXIV02003202">
    <property type="protein sequence ID" value="KAF6019964.1"/>
    <property type="molecule type" value="Genomic_DNA"/>
</dbReference>
<evidence type="ECO:0000313" key="3">
    <source>
        <dbReference type="Proteomes" id="UP000593567"/>
    </source>
</evidence>
<dbReference type="Proteomes" id="UP000593567">
    <property type="component" value="Unassembled WGS sequence"/>
</dbReference>
<keyword evidence="3" id="KW-1185">Reference proteome</keyword>
<feature type="compositionally biased region" description="Low complexity" evidence="1">
    <location>
        <begin position="112"/>
        <end position="125"/>
    </location>
</feature>
<feature type="region of interest" description="Disordered" evidence="1">
    <location>
        <begin position="1"/>
        <end position="71"/>
    </location>
</feature>
<feature type="compositionally biased region" description="Low complexity" evidence="1">
    <location>
        <begin position="1"/>
        <end position="11"/>
    </location>
</feature>
<reference evidence="2" key="1">
    <citation type="submission" date="2020-06" db="EMBL/GenBank/DDBJ databases">
        <title>Draft genome of Bugula neritina, a colonial animal packing powerful symbionts and potential medicines.</title>
        <authorList>
            <person name="Rayko M."/>
        </authorList>
    </citation>
    <scope>NUCLEOTIDE SEQUENCE [LARGE SCALE GENOMIC DNA]</scope>
    <source>
        <strain evidence="2">Kwan_BN1</strain>
    </source>
</reference>
<comment type="caution">
    <text evidence="2">The sequence shown here is derived from an EMBL/GenBank/DDBJ whole genome shotgun (WGS) entry which is preliminary data.</text>
</comment>
<evidence type="ECO:0000313" key="2">
    <source>
        <dbReference type="EMBL" id="KAF6019964.1"/>
    </source>
</evidence>
<feature type="region of interest" description="Disordered" evidence="1">
    <location>
        <begin position="83"/>
        <end position="161"/>
    </location>
</feature>
<feature type="compositionally biased region" description="Polar residues" evidence="1">
    <location>
        <begin position="22"/>
        <end position="71"/>
    </location>
</feature>
<organism evidence="2 3">
    <name type="scientific">Bugula neritina</name>
    <name type="common">Brown bryozoan</name>
    <name type="synonym">Sertularia neritina</name>
    <dbReference type="NCBI Taxonomy" id="10212"/>
    <lineage>
        <taxon>Eukaryota</taxon>
        <taxon>Metazoa</taxon>
        <taxon>Spiralia</taxon>
        <taxon>Lophotrochozoa</taxon>
        <taxon>Bryozoa</taxon>
        <taxon>Gymnolaemata</taxon>
        <taxon>Cheilostomatida</taxon>
        <taxon>Flustrina</taxon>
        <taxon>Buguloidea</taxon>
        <taxon>Bugulidae</taxon>
        <taxon>Bugula</taxon>
    </lineage>
</organism>